<evidence type="ECO:0000256" key="1">
    <source>
        <dbReference type="PIRSR" id="PIRSR601310-1"/>
    </source>
</evidence>
<organism evidence="6 8">
    <name type="scientific">Xiamenia xianingshaonis</name>
    <dbReference type="NCBI Taxonomy" id="2682776"/>
    <lineage>
        <taxon>Bacteria</taxon>
        <taxon>Bacillati</taxon>
        <taxon>Actinomycetota</taxon>
        <taxon>Coriobacteriia</taxon>
        <taxon>Eggerthellales</taxon>
        <taxon>Eggerthellaceae</taxon>
        <taxon>Xiamenia</taxon>
    </lineage>
</organism>
<feature type="domain" description="HIT" evidence="4">
    <location>
        <begin position="5"/>
        <end position="112"/>
    </location>
</feature>
<sequence>MTDCLFCKLVSGEIPSAKVYEDDVCYAFDDIEPEAPVHTLIVPKQHYDNLADGVPADVLGHLLSVVPQVAAAKGVAESGYRTVVNTGPDSAATVAHLHLHVLGGIKMGRFTFEESFRAQDGEGEGE</sequence>
<dbReference type="AlphaFoldDB" id="A0A9E6MPE4"/>
<dbReference type="EMBL" id="CP072829">
    <property type="protein sequence ID" value="QTU83928.1"/>
    <property type="molecule type" value="Genomic_DNA"/>
</dbReference>
<dbReference type="RefSeq" id="WP_166339188.1">
    <property type="nucleotide sequence ID" value="NZ_CP072829.1"/>
</dbReference>
<dbReference type="GO" id="GO:0003824">
    <property type="term" value="F:catalytic activity"/>
    <property type="evidence" value="ECO:0007669"/>
    <property type="project" value="InterPro"/>
</dbReference>
<dbReference type="InterPro" id="IPR001310">
    <property type="entry name" value="Histidine_triad_HIT"/>
</dbReference>
<dbReference type="Pfam" id="PF01230">
    <property type="entry name" value="HIT"/>
    <property type="match status" value="1"/>
</dbReference>
<reference evidence="5 7" key="1">
    <citation type="submission" date="2019-11" db="EMBL/GenBank/DDBJ databases">
        <title>Eggerthellaceae novel genus isolated from the rectal contents of marmort.</title>
        <authorList>
            <person name="Zhang G."/>
        </authorList>
    </citation>
    <scope>NUCLEOTIDE SEQUENCE [LARGE SCALE GENOMIC DNA]</scope>
    <source>
        <strain evidence="7">zg-886</strain>
        <strain evidence="5">Zg-886</strain>
    </source>
</reference>
<feature type="short sequence motif" description="Histidine triad motif" evidence="2 3">
    <location>
        <begin position="96"/>
        <end position="100"/>
    </location>
</feature>
<gene>
    <name evidence="5" type="ORF">GMI68_04655</name>
    <name evidence="6" type="ORF">J7S26_06030</name>
</gene>
<dbReference type="PROSITE" id="PS51084">
    <property type="entry name" value="HIT_2"/>
    <property type="match status" value="1"/>
</dbReference>
<evidence type="ECO:0000313" key="6">
    <source>
        <dbReference type="EMBL" id="QTU83928.1"/>
    </source>
</evidence>
<dbReference type="EMBL" id="WPCR01000005">
    <property type="protein sequence ID" value="NHM14060.1"/>
    <property type="molecule type" value="Genomic_DNA"/>
</dbReference>
<dbReference type="Proteomes" id="UP000636394">
    <property type="component" value="Unassembled WGS sequence"/>
</dbReference>
<dbReference type="KEGG" id="ebz:J7S26_06030"/>
<dbReference type="Proteomes" id="UP000671910">
    <property type="component" value="Chromosome"/>
</dbReference>
<proteinExistence type="predicted"/>
<evidence type="ECO:0000313" key="8">
    <source>
        <dbReference type="Proteomes" id="UP000671910"/>
    </source>
</evidence>
<dbReference type="InterPro" id="IPR036265">
    <property type="entry name" value="HIT-like_sf"/>
</dbReference>
<dbReference type="PRINTS" id="PR00332">
    <property type="entry name" value="HISTRIAD"/>
</dbReference>
<protein>
    <submittedName>
        <fullName evidence="5">HIT domain-containing protein</fullName>
    </submittedName>
    <submittedName>
        <fullName evidence="6">Histidine triad nucleotide-binding protein</fullName>
    </submittedName>
</protein>
<accession>A0A9E6MPE4</accession>
<dbReference type="Gene3D" id="3.30.428.10">
    <property type="entry name" value="HIT-like"/>
    <property type="match status" value="1"/>
</dbReference>
<evidence type="ECO:0000256" key="3">
    <source>
        <dbReference type="PROSITE-ProRule" id="PRU00464"/>
    </source>
</evidence>
<evidence type="ECO:0000259" key="4">
    <source>
        <dbReference type="PROSITE" id="PS51084"/>
    </source>
</evidence>
<dbReference type="PROSITE" id="PS00892">
    <property type="entry name" value="HIT_1"/>
    <property type="match status" value="1"/>
</dbReference>
<evidence type="ECO:0000256" key="2">
    <source>
        <dbReference type="PIRSR" id="PIRSR601310-3"/>
    </source>
</evidence>
<reference evidence="6" key="2">
    <citation type="submission" date="2021-04" db="EMBL/GenBank/DDBJ databases">
        <title>Novel species in family Eggerthellaceae.</title>
        <authorList>
            <person name="Zhang G."/>
        </authorList>
    </citation>
    <scope>NUCLEOTIDE SEQUENCE</scope>
    <source>
        <strain evidence="6">Zg-886</strain>
    </source>
</reference>
<dbReference type="SUPFAM" id="SSF54197">
    <property type="entry name" value="HIT-like"/>
    <property type="match status" value="1"/>
</dbReference>
<dbReference type="InterPro" id="IPR019808">
    <property type="entry name" value="Histidine_triad_CS"/>
</dbReference>
<evidence type="ECO:0000313" key="5">
    <source>
        <dbReference type="EMBL" id="NHM14060.1"/>
    </source>
</evidence>
<dbReference type="CDD" id="cd01276">
    <property type="entry name" value="PKCI_related"/>
    <property type="match status" value="1"/>
</dbReference>
<dbReference type="PANTHER" id="PTHR23089">
    <property type="entry name" value="HISTIDINE TRIAD HIT PROTEIN"/>
    <property type="match status" value="1"/>
</dbReference>
<evidence type="ECO:0000313" key="7">
    <source>
        <dbReference type="Proteomes" id="UP000636394"/>
    </source>
</evidence>
<feature type="active site" description="Tele-AMP-histidine intermediate" evidence="1">
    <location>
        <position position="98"/>
    </location>
</feature>
<keyword evidence="7" id="KW-1185">Reference proteome</keyword>
<dbReference type="InterPro" id="IPR011146">
    <property type="entry name" value="HIT-like"/>
</dbReference>
<name>A0A9E6MPE4_9ACTN</name>